<keyword evidence="2" id="KW-0808">Transferase</keyword>
<dbReference type="Pfam" id="PF03976">
    <property type="entry name" value="PPK2"/>
    <property type="match status" value="1"/>
</dbReference>
<dbReference type="Gene3D" id="3.40.50.300">
    <property type="entry name" value="P-loop containing nucleotide triphosphate hydrolases"/>
    <property type="match status" value="1"/>
</dbReference>
<dbReference type="InterPro" id="IPR027417">
    <property type="entry name" value="P-loop_NTPase"/>
</dbReference>
<dbReference type="PANTHER" id="PTHR34383">
    <property type="entry name" value="POLYPHOSPHATE:AMP PHOSPHOTRANSFERASE-RELATED"/>
    <property type="match status" value="1"/>
</dbReference>
<sequence length="273" mass="31073">MLERLPDALLDSCRCNPAAPLAGDPARDFGLDKAGSIGQLQTIKQYLDEQQQLLWANRKQAVLIWLQGPDCSGKDGVIRHLFRGLNPQGVRISNFRQPTPDELNEDFLSRYRRQLPVTGSIGIFNRTPYEGVVSDLRDGFIQPEDVPARLQQIAGFEDEITASGTLLLKVYLQISRAEQHARLKKRLLNPHKHWKINASDLPAHRCFDQLQAEWAAVLQNSQHEAAPWYVLPADHKWLRNLLLGSLLARQFEALDQQWPLPPLPFTLEELEIN</sequence>
<evidence type="ECO:0000313" key="3">
    <source>
        <dbReference type="Proteomes" id="UP000243232"/>
    </source>
</evidence>
<feature type="domain" description="Polyphosphate kinase-2-related" evidence="1">
    <location>
        <begin position="39"/>
        <end position="253"/>
    </location>
</feature>
<gene>
    <name evidence="2" type="ORF">SAMN05216296_0678</name>
</gene>
<accession>A0A1H2EDN0</accession>
<dbReference type="AlphaFoldDB" id="A0A1H2EDN0"/>
<dbReference type="SUPFAM" id="SSF52540">
    <property type="entry name" value="P-loop containing nucleoside triphosphate hydrolases"/>
    <property type="match status" value="1"/>
</dbReference>
<dbReference type="PANTHER" id="PTHR34383:SF3">
    <property type="entry name" value="POLYPHOSPHATE:AMP PHOSPHOTRANSFERASE"/>
    <property type="match status" value="1"/>
</dbReference>
<dbReference type="Proteomes" id="UP000243232">
    <property type="component" value="Chromosome I"/>
</dbReference>
<dbReference type="STRING" id="364197.SAMN05216296_0678"/>
<dbReference type="EMBL" id="LT629785">
    <property type="protein sequence ID" value="SDT93232.1"/>
    <property type="molecule type" value="Genomic_DNA"/>
</dbReference>
<dbReference type="InterPro" id="IPR022488">
    <property type="entry name" value="PPK2-related"/>
</dbReference>
<organism evidence="2 3">
    <name type="scientific">Pseudomonas pohangensis</name>
    <dbReference type="NCBI Taxonomy" id="364197"/>
    <lineage>
        <taxon>Bacteria</taxon>
        <taxon>Pseudomonadati</taxon>
        <taxon>Pseudomonadota</taxon>
        <taxon>Gammaproteobacteria</taxon>
        <taxon>Pseudomonadales</taxon>
        <taxon>Pseudomonadaceae</taxon>
        <taxon>Pseudomonas</taxon>
    </lineage>
</organism>
<dbReference type="GO" id="GO:0016301">
    <property type="term" value="F:kinase activity"/>
    <property type="evidence" value="ECO:0007669"/>
    <property type="project" value="UniProtKB-KW"/>
</dbReference>
<proteinExistence type="predicted"/>
<keyword evidence="3" id="KW-1185">Reference proteome</keyword>
<name>A0A1H2EDN0_9PSED</name>
<keyword evidence="2" id="KW-0418">Kinase</keyword>
<reference evidence="3" key="1">
    <citation type="submission" date="2016-10" db="EMBL/GenBank/DDBJ databases">
        <authorList>
            <person name="Varghese N."/>
            <person name="Submissions S."/>
        </authorList>
    </citation>
    <scope>NUCLEOTIDE SEQUENCE [LARGE SCALE GENOMIC DNA]</scope>
    <source>
        <strain evidence="3">DSM 17875</strain>
    </source>
</reference>
<evidence type="ECO:0000259" key="1">
    <source>
        <dbReference type="Pfam" id="PF03976"/>
    </source>
</evidence>
<evidence type="ECO:0000313" key="2">
    <source>
        <dbReference type="EMBL" id="SDT93232.1"/>
    </source>
</evidence>
<protein>
    <submittedName>
        <fullName evidence="2">Polyphosphate kinase 2, PPK2 family</fullName>
    </submittedName>
</protein>
<dbReference type="RefSeq" id="WP_172829110.1">
    <property type="nucleotide sequence ID" value="NZ_LT629785.1"/>
</dbReference>